<dbReference type="Gene3D" id="1.20.120.530">
    <property type="entry name" value="GntR ligand-binding domain-like"/>
    <property type="match status" value="1"/>
</dbReference>
<dbReference type="Pfam" id="PF00392">
    <property type="entry name" value="GntR"/>
    <property type="match status" value="1"/>
</dbReference>
<dbReference type="PANTHER" id="PTHR43537:SF45">
    <property type="entry name" value="GNTR FAMILY REGULATORY PROTEIN"/>
    <property type="match status" value="1"/>
</dbReference>
<evidence type="ECO:0000256" key="4">
    <source>
        <dbReference type="SAM" id="MobiDB-lite"/>
    </source>
</evidence>
<dbReference type="InterPro" id="IPR036388">
    <property type="entry name" value="WH-like_DNA-bd_sf"/>
</dbReference>
<dbReference type="PANTHER" id="PTHR43537">
    <property type="entry name" value="TRANSCRIPTIONAL REGULATOR, GNTR FAMILY"/>
    <property type="match status" value="1"/>
</dbReference>
<dbReference type="AlphaFoldDB" id="A0A0W8I774"/>
<dbReference type="RefSeq" id="WP_058891156.1">
    <property type="nucleotide sequence ID" value="NZ_LQBL01000027.1"/>
</dbReference>
<gene>
    <name evidence="6" type="ORF">AVL62_04220</name>
</gene>
<comment type="caution">
    <text evidence="6">The sequence shown here is derived from an EMBL/GenBank/DDBJ whole genome shotgun (WGS) entry which is preliminary data.</text>
</comment>
<accession>A0A0W8I774</accession>
<dbReference type="InterPro" id="IPR011711">
    <property type="entry name" value="GntR_C"/>
</dbReference>
<feature type="domain" description="HTH gntR-type" evidence="5">
    <location>
        <begin position="19"/>
        <end position="86"/>
    </location>
</feature>
<dbReference type="InterPro" id="IPR000524">
    <property type="entry name" value="Tscrpt_reg_HTH_GntR"/>
</dbReference>
<protein>
    <submittedName>
        <fullName evidence="6">GntR family transcriptional regulator</fullName>
    </submittedName>
</protein>
<dbReference type="Pfam" id="PF07729">
    <property type="entry name" value="FCD"/>
    <property type="match status" value="1"/>
</dbReference>
<organism evidence="6 7">
    <name type="scientific">Serinicoccus chungangensis</name>
    <dbReference type="NCBI Taxonomy" id="767452"/>
    <lineage>
        <taxon>Bacteria</taxon>
        <taxon>Bacillati</taxon>
        <taxon>Actinomycetota</taxon>
        <taxon>Actinomycetes</taxon>
        <taxon>Micrococcales</taxon>
        <taxon>Ornithinimicrobiaceae</taxon>
        <taxon>Serinicoccus</taxon>
    </lineage>
</organism>
<name>A0A0W8I774_9MICO</name>
<dbReference type="SUPFAM" id="SSF48008">
    <property type="entry name" value="GntR ligand-binding domain-like"/>
    <property type="match status" value="1"/>
</dbReference>
<evidence type="ECO:0000259" key="5">
    <source>
        <dbReference type="PROSITE" id="PS50949"/>
    </source>
</evidence>
<evidence type="ECO:0000256" key="1">
    <source>
        <dbReference type="ARBA" id="ARBA00023015"/>
    </source>
</evidence>
<dbReference type="GO" id="GO:0003700">
    <property type="term" value="F:DNA-binding transcription factor activity"/>
    <property type="evidence" value="ECO:0007669"/>
    <property type="project" value="InterPro"/>
</dbReference>
<dbReference type="InterPro" id="IPR008920">
    <property type="entry name" value="TF_FadR/GntR_C"/>
</dbReference>
<evidence type="ECO:0000256" key="3">
    <source>
        <dbReference type="ARBA" id="ARBA00023163"/>
    </source>
</evidence>
<dbReference type="Proteomes" id="UP000054837">
    <property type="component" value="Unassembled WGS sequence"/>
</dbReference>
<evidence type="ECO:0000256" key="2">
    <source>
        <dbReference type="ARBA" id="ARBA00023125"/>
    </source>
</evidence>
<dbReference type="SMART" id="SM00345">
    <property type="entry name" value="HTH_GNTR"/>
    <property type="match status" value="1"/>
</dbReference>
<keyword evidence="7" id="KW-1185">Reference proteome</keyword>
<evidence type="ECO:0000313" key="6">
    <source>
        <dbReference type="EMBL" id="KUG54423.1"/>
    </source>
</evidence>
<dbReference type="SMART" id="SM00895">
    <property type="entry name" value="FCD"/>
    <property type="match status" value="1"/>
</dbReference>
<dbReference type="GO" id="GO:0003677">
    <property type="term" value="F:DNA binding"/>
    <property type="evidence" value="ECO:0007669"/>
    <property type="project" value="UniProtKB-KW"/>
</dbReference>
<keyword evidence="1" id="KW-0805">Transcription regulation</keyword>
<dbReference type="SUPFAM" id="SSF46785">
    <property type="entry name" value="Winged helix' DNA-binding domain"/>
    <property type="match status" value="1"/>
</dbReference>
<keyword evidence="2" id="KW-0238">DNA-binding</keyword>
<feature type="region of interest" description="Disordered" evidence="4">
    <location>
        <begin position="221"/>
        <end position="240"/>
    </location>
</feature>
<sequence>MSEPGTEVGVPALRPVPRESTPSIVAARIREAIASGEIAPGSQLGEVEYAARLGVSRGPLREGLQRLSQEGLLVAHRNRGLFVVEMTDDRVRDLYLARAAVERAAGDRIHETDPQEASQALLAVVDDMAAAAATGDVRRVSTVDIRFHQVLVDRARSPQLSRFHATLLTETRMCIHLLEPTYAVDEERVGEHREIARSFTRGGARRTDALLVRHMRDAMHRLTGSPRGSLGPPVAGAQPS</sequence>
<keyword evidence="3" id="KW-0804">Transcription</keyword>
<reference evidence="6 7" key="1">
    <citation type="submission" date="2015-12" db="EMBL/GenBank/DDBJ databases">
        <title>Serinicoccus chungangenesis strain CD08_5 genome sequencing and assembly.</title>
        <authorList>
            <person name="Chander A.M."/>
            <person name="Kaur G."/>
            <person name="Nair G.R."/>
            <person name="Dhawan D.K."/>
            <person name="Kochhar R.K."/>
            <person name="Mayilraj S."/>
            <person name="Bhadada S.K."/>
        </authorList>
    </citation>
    <scope>NUCLEOTIDE SEQUENCE [LARGE SCALE GENOMIC DNA]</scope>
    <source>
        <strain evidence="6 7">CD08_5</strain>
    </source>
</reference>
<dbReference type="Gene3D" id="1.10.10.10">
    <property type="entry name" value="Winged helix-like DNA-binding domain superfamily/Winged helix DNA-binding domain"/>
    <property type="match status" value="1"/>
</dbReference>
<evidence type="ECO:0000313" key="7">
    <source>
        <dbReference type="Proteomes" id="UP000054837"/>
    </source>
</evidence>
<proteinExistence type="predicted"/>
<dbReference type="InterPro" id="IPR036390">
    <property type="entry name" value="WH_DNA-bd_sf"/>
</dbReference>
<dbReference type="OrthoDB" id="9816161at2"/>
<dbReference type="EMBL" id="LQBL01000027">
    <property type="protein sequence ID" value="KUG54423.1"/>
    <property type="molecule type" value="Genomic_DNA"/>
</dbReference>
<dbReference type="CDD" id="cd07377">
    <property type="entry name" value="WHTH_GntR"/>
    <property type="match status" value="1"/>
</dbReference>
<dbReference type="STRING" id="767452.AVL62_04220"/>
<dbReference type="PROSITE" id="PS50949">
    <property type="entry name" value="HTH_GNTR"/>
    <property type="match status" value="1"/>
</dbReference>